<dbReference type="EMBL" id="CAJNOK010002517">
    <property type="protein sequence ID" value="CAF0863436.1"/>
    <property type="molecule type" value="Genomic_DNA"/>
</dbReference>
<name>A0A8S2HIC3_9BILA</name>
<evidence type="ECO:0000313" key="3">
    <source>
        <dbReference type="EMBL" id="CAF3648203.1"/>
    </source>
</evidence>
<dbReference type="AlphaFoldDB" id="A0A8S2HIC3"/>
<gene>
    <name evidence="2" type="ORF">OVA965_LOCUS7751</name>
    <name evidence="3" type="ORF">TMI583_LOCUS7746</name>
</gene>
<sequence length="645" mass="72715">MHRTRDISAPKSYNNGGGGGHVKRQRELTSITNNLLLAKTLAMASTTMPSLPRQTLSMSSIKENIPINESTSNVEIPSQFQQQQQQKAALHTLQLTAALNDPTFINYYQTLVNKNMTNHNNHFDNLPSNNLSIIHNSNLNYSSTYLNTKNHNNLDSSSSLVNLSLPCSMLTQKESKRTTSDSSTMTYLCRFRLRNRLIEIPTSEYNLTHDYLKQLIIREFQLQQIPKHMLIIQMWNEKYREYIDIESFKRFPDEGRLQVLIEKDLNSSTNENSESTTSKTLNSLSTTPTNSDGNNIKSSMITPAPMLTNQCTTPTITATTSLPTTPMTILDENNGNYPSTLSTVTNRHNNNNNDGDKQNDLISSNNSNLLSSQLNIKMERIYDDAMSTASPTMNTENTLNHNIINKSDIVYDLLPKPLTGIEIPRFPPHIAAFLNGSADQNQLNALVQALYQEIVKYELYPNADELRSIVSRLVERYPNSVLVIGSIELLVRKLYYKFCNERKKYPAELKRRQPNKRKRLMREDELMLNMMSSPSSIPNLNSNAVSISDQRLDSMMSCFLWTNNAKELALASSALNESLLEINEQQQTSPIVSPSNHQQNEGSPASSSSASPQNNVDLNRNNNSLSVQHPLNLSISTTNHLMCSD</sequence>
<dbReference type="Proteomes" id="UP000677228">
    <property type="component" value="Unassembled WGS sequence"/>
</dbReference>
<feature type="compositionally biased region" description="Low complexity" evidence="1">
    <location>
        <begin position="603"/>
        <end position="627"/>
    </location>
</feature>
<accession>A0A8S2HIC3</accession>
<reference evidence="3" key="1">
    <citation type="submission" date="2021-02" db="EMBL/GenBank/DDBJ databases">
        <authorList>
            <person name="Nowell W R."/>
        </authorList>
    </citation>
    <scope>NUCLEOTIDE SEQUENCE</scope>
</reference>
<comment type="caution">
    <text evidence="3">The sequence shown here is derived from an EMBL/GenBank/DDBJ whole genome shotgun (WGS) entry which is preliminary data.</text>
</comment>
<evidence type="ECO:0000313" key="2">
    <source>
        <dbReference type="EMBL" id="CAF0863436.1"/>
    </source>
</evidence>
<evidence type="ECO:0000256" key="1">
    <source>
        <dbReference type="SAM" id="MobiDB-lite"/>
    </source>
</evidence>
<feature type="compositionally biased region" description="Polar residues" evidence="1">
    <location>
        <begin position="585"/>
        <end position="602"/>
    </location>
</feature>
<feature type="compositionally biased region" description="Low complexity" evidence="1">
    <location>
        <begin position="266"/>
        <end position="291"/>
    </location>
</feature>
<protein>
    <submittedName>
        <fullName evidence="3">Uncharacterized protein</fullName>
    </submittedName>
</protein>
<evidence type="ECO:0000313" key="4">
    <source>
        <dbReference type="Proteomes" id="UP000682733"/>
    </source>
</evidence>
<proteinExistence type="predicted"/>
<feature type="region of interest" description="Disordered" evidence="1">
    <location>
        <begin position="1"/>
        <end position="23"/>
    </location>
</feature>
<dbReference type="Proteomes" id="UP000682733">
    <property type="component" value="Unassembled WGS sequence"/>
</dbReference>
<feature type="region of interest" description="Disordered" evidence="1">
    <location>
        <begin position="585"/>
        <end position="631"/>
    </location>
</feature>
<dbReference type="EMBL" id="CAJOBA010002517">
    <property type="protein sequence ID" value="CAF3648203.1"/>
    <property type="molecule type" value="Genomic_DNA"/>
</dbReference>
<feature type="region of interest" description="Disordered" evidence="1">
    <location>
        <begin position="266"/>
        <end position="296"/>
    </location>
</feature>
<organism evidence="3 4">
    <name type="scientific">Didymodactylos carnosus</name>
    <dbReference type="NCBI Taxonomy" id="1234261"/>
    <lineage>
        <taxon>Eukaryota</taxon>
        <taxon>Metazoa</taxon>
        <taxon>Spiralia</taxon>
        <taxon>Gnathifera</taxon>
        <taxon>Rotifera</taxon>
        <taxon>Eurotatoria</taxon>
        <taxon>Bdelloidea</taxon>
        <taxon>Philodinida</taxon>
        <taxon>Philodinidae</taxon>
        <taxon>Didymodactylos</taxon>
    </lineage>
</organism>